<dbReference type="Pfam" id="PF00135">
    <property type="entry name" value="COesterase"/>
    <property type="match status" value="1"/>
</dbReference>
<dbReference type="Proteomes" id="UP000663844">
    <property type="component" value="Unassembled WGS sequence"/>
</dbReference>
<dbReference type="AlphaFoldDB" id="A0A820RCB1"/>
<comment type="similarity">
    <text evidence="1">Belongs to the type-B carboxylesterase/lipase family.</text>
</comment>
<evidence type="ECO:0000313" key="3">
    <source>
        <dbReference type="EMBL" id="CAF4436624.1"/>
    </source>
</evidence>
<dbReference type="EMBL" id="CAJOAZ010030912">
    <property type="protein sequence ID" value="CAF4436624.1"/>
    <property type="molecule type" value="Genomic_DNA"/>
</dbReference>
<dbReference type="InterPro" id="IPR029058">
    <property type="entry name" value="AB_hydrolase_fold"/>
</dbReference>
<evidence type="ECO:0000259" key="2">
    <source>
        <dbReference type="Pfam" id="PF00135"/>
    </source>
</evidence>
<evidence type="ECO:0000313" key="4">
    <source>
        <dbReference type="Proteomes" id="UP000663844"/>
    </source>
</evidence>
<organism evidence="3 4">
    <name type="scientific">Adineta steineri</name>
    <dbReference type="NCBI Taxonomy" id="433720"/>
    <lineage>
        <taxon>Eukaryota</taxon>
        <taxon>Metazoa</taxon>
        <taxon>Spiralia</taxon>
        <taxon>Gnathifera</taxon>
        <taxon>Rotifera</taxon>
        <taxon>Eurotatoria</taxon>
        <taxon>Bdelloidea</taxon>
        <taxon>Adinetida</taxon>
        <taxon>Adinetidae</taxon>
        <taxon>Adineta</taxon>
    </lineage>
</organism>
<feature type="non-terminal residue" evidence="3">
    <location>
        <position position="149"/>
    </location>
</feature>
<dbReference type="InterPro" id="IPR002018">
    <property type="entry name" value="CarbesteraseB"/>
</dbReference>
<protein>
    <recommendedName>
        <fullName evidence="2">Carboxylesterase type B domain-containing protein</fullName>
    </recommendedName>
</protein>
<dbReference type="PANTHER" id="PTHR43903">
    <property type="entry name" value="NEUROLIGIN"/>
    <property type="match status" value="1"/>
</dbReference>
<accession>A0A820RCB1</accession>
<proteinExistence type="inferred from homology"/>
<reference evidence="3" key="1">
    <citation type="submission" date="2021-02" db="EMBL/GenBank/DDBJ databases">
        <authorList>
            <person name="Nowell W R."/>
        </authorList>
    </citation>
    <scope>NUCLEOTIDE SEQUENCE</scope>
</reference>
<name>A0A820RCB1_9BILA</name>
<comment type="caution">
    <text evidence="3">The sequence shown here is derived from an EMBL/GenBank/DDBJ whole genome shotgun (WGS) entry which is preliminary data.</text>
</comment>
<dbReference type="InterPro" id="IPR051093">
    <property type="entry name" value="Neuroligin/BSAL"/>
</dbReference>
<gene>
    <name evidence="3" type="ORF">OXD698_LOCUS53563</name>
</gene>
<dbReference type="Gene3D" id="3.40.50.1820">
    <property type="entry name" value="alpha/beta hydrolase"/>
    <property type="match status" value="1"/>
</dbReference>
<evidence type="ECO:0000256" key="1">
    <source>
        <dbReference type="ARBA" id="ARBA00005964"/>
    </source>
</evidence>
<dbReference type="SUPFAM" id="SSF53474">
    <property type="entry name" value="alpha/beta-Hydrolases"/>
    <property type="match status" value="1"/>
</dbReference>
<feature type="domain" description="Carboxylesterase type B" evidence="2">
    <location>
        <begin position="31"/>
        <end position="149"/>
    </location>
</feature>
<feature type="non-terminal residue" evidence="3">
    <location>
        <position position="1"/>
    </location>
</feature>
<sequence>PTISSCTTNTSGLLLTTSCAINYGIFSIKSKPTEQCLFLNIFIPMTTDNNNNKINNKTKKAIYIWIHGGSGQVGTGNVFDGTIFAALGDIIVVTFNYRLNLFGFLSSGDERLEGNLGLYDQLMVLDWIYNNSKVLGGDSQRITIGGHSA</sequence>